<keyword evidence="2" id="KW-0472">Membrane</keyword>
<feature type="compositionally biased region" description="Basic residues" evidence="1">
    <location>
        <begin position="10"/>
        <end position="28"/>
    </location>
</feature>
<dbReference type="InterPro" id="IPR012495">
    <property type="entry name" value="TadE-like_dom"/>
</dbReference>
<accession>A0A258FK36</accession>
<evidence type="ECO:0000256" key="2">
    <source>
        <dbReference type="SAM" id="Phobius"/>
    </source>
</evidence>
<feature type="transmembrane region" description="Helical" evidence="2">
    <location>
        <begin position="62"/>
        <end position="89"/>
    </location>
</feature>
<evidence type="ECO:0000259" key="3">
    <source>
        <dbReference type="Pfam" id="PF07811"/>
    </source>
</evidence>
<dbReference type="EMBL" id="NCEB01000023">
    <property type="protein sequence ID" value="OYX32334.1"/>
    <property type="molecule type" value="Genomic_DNA"/>
</dbReference>
<keyword evidence="2" id="KW-1133">Transmembrane helix</keyword>
<dbReference type="AlphaFoldDB" id="A0A258FK36"/>
<reference evidence="4 5" key="1">
    <citation type="submission" date="2017-03" db="EMBL/GenBank/DDBJ databases">
        <title>Lifting the veil on microbial sulfur biogeochemistry in mining wastewaters.</title>
        <authorList>
            <person name="Kantor R.S."/>
            <person name="Colenbrander Nelson T."/>
            <person name="Marshall S."/>
            <person name="Bennett D."/>
            <person name="Apte S."/>
            <person name="Camacho D."/>
            <person name="Thomas B.C."/>
            <person name="Warren L.A."/>
            <person name="Banfield J.F."/>
        </authorList>
    </citation>
    <scope>NUCLEOTIDE SEQUENCE [LARGE SCALE GENOMIC DNA]</scope>
    <source>
        <strain evidence="4">32-69-9</strain>
    </source>
</reference>
<feature type="domain" description="TadE-like" evidence="3">
    <location>
        <begin position="60"/>
        <end position="102"/>
    </location>
</feature>
<proteinExistence type="predicted"/>
<keyword evidence="2" id="KW-0812">Transmembrane</keyword>
<dbReference type="Pfam" id="PF07811">
    <property type="entry name" value="TadE"/>
    <property type="match status" value="1"/>
</dbReference>
<evidence type="ECO:0000256" key="1">
    <source>
        <dbReference type="SAM" id="MobiDB-lite"/>
    </source>
</evidence>
<evidence type="ECO:0000313" key="5">
    <source>
        <dbReference type="Proteomes" id="UP000215595"/>
    </source>
</evidence>
<organism evidence="4 5">
    <name type="scientific">Brevundimonas subvibrioides</name>
    <dbReference type="NCBI Taxonomy" id="74313"/>
    <lineage>
        <taxon>Bacteria</taxon>
        <taxon>Pseudomonadati</taxon>
        <taxon>Pseudomonadota</taxon>
        <taxon>Alphaproteobacteria</taxon>
        <taxon>Caulobacterales</taxon>
        <taxon>Caulobacteraceae</taxon>
        <taxon>Brevundimonas</taxon>
    </lineage>
</organism>
<protein>
    <recommendedName>
        <fullName evidence="3">TadE-like domain-containing protein</fullName>
    </recommendedName>
</protein>
<name>A0A258FK36_9CAUL</name>
<feature type="region of interest" description="Disordered" evidence="1">
    <location>
        <begin position="1"/>
        <end position="28"/>
    </location>
</feature>
<evidence type="ECO:0000313" key="4">
    <source>
        <dbReference type="EMBL" id="OYX32334.1"/>
    </source>
</evidence>
<gene>
    <name evidence="4" type="ORF">B7Z01_11240</name>
</gene>
<comment type="caution">
    <text evidence="4">The sequence shown here is derived from an EMBL/GenBank/DDBJ whole genome shotgun (WGS) entry which is preliminary data.</text>
</comment>
<sequence>MVCVQTGRHAPPHRRLRPRRTRRRATRPPRRINLFEMDQVHFHLMKIKRTAWPTRRDRAGSVAVEFALVGPLLILMLMGMALYGGWFWLAQGVQSLATEAARAAVAGIDPIERRALAEAFVTQEARDTYGFDADRLEVEVNAGGDAIRVEVALDTADHPIMALAALIPAPPERIERSAVVRMGGF</sequence>
<dbReference type="Proteomes" id="UP000215595">
    <property type="component" value="Unassembled WGS sequence"/>
</dbReference>